<accession>A0ACD4DKG4</accession>
<keyword evidence="2" id="KW-1185">Reference proteome</keyword>
<proteinExistence type="predicted"/>
<organism evidence="1 2">
    <name type="scientific">Rhodococcus sacchari</name>
    <dbReference type="NCBI Taxonomy" id="2962047"/>
    <lineage>
        <taxon>Bacteria</taxon>
        <taxon>Bacillati</taxon>
        <taxon>Actinomycetota</taxon>
        <taxon>Actinomycetes</taxon>
        <taxon>Mycobacteriales</taxon>
        <taxon>Nocardiaceae</taxon>
        <taxon>Rhodococcus</taxon>
    </lineage>
</organism>
<gene>
    <name evidence="1" type="ORF">OED52_08385</name>
</gene>
<evidence type="ECO:0000313" key="1">
    <source>
        <dbReference type="EMBL" id="UYP20525.1"/>
    </source>
</evidence>
<protein>
    <submittedName>
        <fullName evidence="1">Uncharacterized protein</fullName>
    </submittedName>
</protein>
<name>A0ACD4DKG4_9NOCA</name>
<dbReference type="EMBL" id="CP107551">
    <property type="protein sequence ID" value="UYP20525.1"/>
    <property type="molecule type" value="Genomic_DNA"/>
</dbReference>
<reference evidence="1" key="1">
    <citation type="submission" date="2022-10" db="EMBL/GenBank/DDBJ databases">
        <title>Rhodococcus ferula Z13 complete genome.</title>
        <authorList>
            <person name="Long X."/>
            <person name="Zang M."/>
        </authorList>
    </citation>
    <scope>NUCLEOTIDE SEQUENCE</scope>
    <source>
        <strain evidence="1">Z13</strain>
    </source>
</reference>
<sequence>MAATVVASWATSAAPQGFGPEALAVAPTAESATADTSLVPSMDALPRRIEAAVAAAADRGADLIVAVLDRETGARVVGGGDAPVATASVVKLFIAEEVLYREALGEATLGEEDHELIRSMLRSSDDSAASLLWDLYGGPEIVEHVVERHRLTGTAPPVPGTGWWNTTTTASDLLTWYDDLLGGSALGAQATARIVGHLMEYTDEGVDGYDQRFGLPDGLDDDASELGVKQGWMCCVDGRWMHLSTGFFGDDHRFVVVAAAQESVLYDESDPLYETGFLPDTGVYDATEDGSAEHARRTLTLAVETAFGSGARP</sequence>
<dbReference type="Proteomes" id="UP001156484">
    <property type="component" value="Chromosome"/>
</dbReference>
<evidence type="ECO:0000313" key="2">
    <source>
        <dbReference type="Proteomes" id="UP001156484"/>
    </source>
</evidence>